<dbReference type="InterPro" id="IPR013824">
    <property type="entry name" value="Topo_IA_cen_sub1"/>
</dbReference>
<proteinExistence type="inferred from homology"/>
<evidence type="ECO:0000313" key="15">
    <source>
        <dbReference type="EMBL" id="CAG9607216.1"/>
    </source>
</evidence>
<protein>
    <recommendedName>
        <fullName evidence="3">DNA topoisomerase</fullName>
        <ecNumber evidence="3">5.6.2.1</ecNumber>
    </recommendedName>
    <alternativeName>
        <fullName evidence="12">Omega-protein</fullName>
    </alternativeName>
    <alternativeName>
        <fullName evidence="11">Relaxing enzyme</fullName>
    </alternativeName>
    <alternativeName>
        <fullName evidence="9">Swivelase</fullName>
    </alternativeName>
    <alternativeName>
        <fullName evidence="10">Untwisting enzyme</fullName>
    </alternativeName>
</protein>
<reference evidence="15" key="1">
    <citation type="submission" date="2021-10" db="EMBL/GenBank/DDBJ databases">
        <authorList>
            <person name="Criscuolo A."/>
        </authorList>
    </citation>
    <scope>NUCLEOTIDE SEQUENCE</scope>
    <source>
        <strain evidence="15">CIP111885</strain>
    </source>
</reference>
<evidence type="ECO:0000259" key="13">
    <source>
        <dbReference type="PROSITE" id="PS50880"/>
    </source>
</evidence>
<dbReference type="InterPro" id="IPR005738">
    <property type="entry name" value="TopoIII"/>
</dbReference>
<dbReference type="GO" id="GO:0043597">
    <property type="term" value="C:cytoplasmic replication fork"/>
    <property type="evidence" value="ECO:0007669"/>
    <property type="project" value="TreeGrafter"/>
</dbReference>
<keyword evidence="7" id="KW-0238">DNA-binding</keyword>
<dbReference type="Gene3D" id="1.10.290.10">
    <property type="entry name" value="Topoisomerase I, domain 4"/>
    <property type="match status" value="1"/>
</dbReference>
<dbReference type="Gene3D" id="2.70.20.10">
    <property type="entry name" value="Topoisomerase I, domain 3"/>
    <property type="match status" value="1"/>
</dbReference>
<dbReference type="NCBIfam" id="TIGR01056">
    <property type="entry name" value="topB"/>
    <property type="match status" value="1"/>
</dbReference>
<dbReference type="PRINTS" id="PR00417">
    <property type="entry name" value="PRTPISMRASEI"/>
</dbReference>
<dbReference type="Gene3D" id="1.10.460.10">
    <property type="entry name" value="Topoisomerase I, domain 2"/>
    <property type="match status" value="1"/>
</dbReference>
<dbReference type="EC" id="5.6.2.1" evidence="3"/>
<dbReference type="RefSeq" id="WP_230495484.1">
    <property type="nucleotide sequence ID" value="NZ_CAKJTG010000004.1"/>
</dbReference>
<keyword evidence="4" id="KW-0479">Metal-binding</keyword>
<evidence type="ECO:0000256" key="9">
    <source>
        <dbReference type="ARBA" id="ARBA00030003"/>
    </source>
</evidence>
<evidence type="ECO:0000256" key="8">
    <source>
        <dbReference type="ARBA" id="ARBA00023235"/>
    </source>
</evidence>
<sequence>MKSLILAEKPSVARELARVLGCKQQSKSYLEGQQYIVTWALGHLVELKMPEKYDTKYRTWNLEDLPIIPDKMGLDVMKQTNHQFRAIESLVKRNDIKEIIIATDAGREGELVARWILEKIKVRKPLKRLWISSYTDKAIKEGFKNLKPGQQFENLYQSAICRAEADWLIGLNVTRALTTKYKDPLSAGRVQTPTLALILERDNEIQKFVPKEYWTIKVPIGTSEAEWEKDGEKRIFELDTVNRIKESLENSEAIVENVKKSSKKEPQPLPYDLTELQRDCNKRFGFSAKKTSTVLQRLYEQYKLVTYPRTDSRYLTTDMEATMLERLQAMQSGYKEETILPIKNRGKVSTKKVFNNEKVTDHHAIIPTEERLRLDVLDNDERKVYDIIARRFLALFYPEYESETTQVSLKAGNEKLVLRDTTIINLGFKKVINKETSTPEVSKKVSLEVGKKFPIKAVQVIKGLTEPPSRFSEADLLGRMEKFGLGTPATRADLIERIIETEVVERQNGKLFPTAKGKQLFELVNDELKSPDLTAKWEKQLELISKGKANPKEFSQNIRKLTEKLVNEVKGSNKSYKAHNLTGSKCPECESFLKERNTKEGKILVCSSHECSYRRRKDPKLSNRRCPQCRKKMEIHEGKAGAYFQCRPCNLVEKAEHKKKAVSKHEERKLVQKYSGKDDDFGTSLGDLLKAALKDKE</sequence>
<dbReference type="InterPro" id="IPR003602">
    <property type="entry name" value="Topo_IA_DNA-bd_dom"/>
</dbReference>
<dbReference type="PROSITE" id="PS50880">
    <property type="entry name" value="TOPRIM"/>
    <property type="match status" value="1"/>
</dbReference>
<dbReference type="InterPro" id="IPR000380">
    <property type="entry name" value="Topo_IA"/>
</dbReference>
<dbReference type="SMART" id="SM00436">
    <property type="entry name" value="TOP1Bc"/>
    <property type="match status" value="1"/>
</dbReference>
<dbReference type="GO" id="GO:0003917">
    <property type="term" value="F:DNA topoisomerase type I (single strand cut, ATP-independent) activity"/>
    <property type="evidence" value="ECO:0007669"/>
    <property type="project" value="UniProtKB-EC"/>
</dbReference>
<dbReference type="InterPro" id="IPR013825">
    <property type="entry name" value="Topo_IA_cen_sub2"/>
</dbReference>
<feature type="domain" description="Toprim" evidence="13">
    <location>
        <begin position="2"/>
        <end position="135"/>
    </location>
</feature>
<evidence type="ECO:0000256" key="2">
    <source>
        <dbReference type="ARBA" id="ARBA00009446"/>
    </source>
</evidence>
<keyword evidence="6" id="KW-0799">Topoisomerase</keyword>
<evidence type="ECO:0000256" key="3">
    <source>
        <dbReference type="ARBA" id="ARBA00012891"/>
    </source>
</evidence>
<dbReference type="PROSITE" id="PS00396">
    <property type="entry name" value="TOPO_IA_1"/>
    <property type="match status" value="1"/>
</dbReference>
<dbReference type="InterPro" id="IPR013497">
    <property type="entry name" value="Topo_IA_cen"/>
</dbReference>
<dbReference type="GO" id="GO:0006310">
    <property type="term" value="P:DNA recombination"/>
    <property type="evidence" value="ECO:0007669"/>
    <property type="project" value="TreeGrafter"/>
</dbReference>
<dbReference type="InterPro" id="IPR003601">
    <property type="entry name" value="Topo_IA_2"/>
</dbReference>
<evidence type="ECO:0000256" key="6">
    <source>
        <dbReference type="ARBA" id="ARBA00023029"/>
    </source>
</evidence>
<keyword evidence="16" id="KW-1185">Reference proteome</keyword>
<evidence type="ECO:0000259" key="14">
    <source>
        <dbReference type="PROSITE" id="PS52039"/>
    </source>
</evidence>
<name>A0A9C7L8U8_9BACI</name>
<dbReference type="PANTHER" id="PTHR11390">
    <property type="entry name" value="PROKARYOTIC DNA TOPOISOMERASE"/>
    <property type="match status" value="1"/>
</dbReference>
<dbReference type="SMART" id="SM00437">
    <property type="entry name" value="TOP1Ac"/>
    <property type="match status" value="1"/>
</dbReference>
<evidence type="ECO:0000256" key="4">
    <source>
        <dbReference type="ARBA" id="ARBA00022723"/>
    </source>
</evidence>
<dbReference type="Pfam" id="PF01751">
    <property type="entry name" value="Toprim"/>
    <property type="match status" value="1"/>
</dbReference>
<evidence type="ECO:0000256" key="11">
    <source>
        <dbReference type="ARBA" id="ARBA00032235"/>
    </source>
</evidence>
<evidence type="ECO:0000256" key="1">
    <source>
        <dbReference type="ARBA" id="ARBA00000213"/>
    </source>
</evidence>
<comment type="similarity">
    <text evidence="2">Belongs to the type IA topoisomerase family.</text>
</comment>
<dbReference type="Gene3D" id="3.40.50.140">
    <property type="match status" value="1"/>
</dbReference>
<dbReference type="Pfam" id="PF01131">
    <property type="entry name" value="Topoisom_bac"/>
    <property type="match status" value="1"/>
</dbReference>
<evidence type="ECO:0000256" key="10">
    <source>
        <dbReference type="ARBA" id="ARBA00031985"/>
    </source>
</evidence>
<dbReference type="SMART" id="SM00493">
    <property type="entry name" value="TOPRIM"/>
    <property type="match status" value="1"/>
</dbReference>
<dbReference type="InterPro" id="IPR006171">
    <property type="entry name" value="TOPRIM_dom"/>
</dbReference>
<dbReference type="SUPFAM" id="SSF56712">
    <property type="entry name" value="Prokaryotic type I DNA topoisomerase"/>
    <property type="match status" value="1"/>
</dbReference>
<dbReference type="CDD" id="cd00186">
    <property type="entry name" value="TOP1Ac"/>
    <property type="match status" value="1"/>
</dbReference>
<dbReference type="NCBIfam" id="NF005829">
    <property type="entry name" value="PRK07726.1"/>
    <property type="match status" value="1"/>
</dbReference>
<organism evidence="15 16">
    <name type="scientific">Pseudoneobacillus rhizosphaerae</name>
    <dbReference type="NCBI Taxonomy" id="2880968"/>
    <lineage>
        <taxon>Bacteria</taxon>
        <taxon>Bacillati</taxon>
        <taxon>Bacillota</taxon>
        <taxon>Bacilli</taxon>
        <taxon>Bacillales</taxon>
        <taxon>Bacillaceae</taxon>
        <taxon>Pseudoneobacillus</taxon>
    </lineage>
</organism>
<dbReference type="GO" id="GO:0046872">
    <property type="term" value="F:metal ion binding"/>
    <property type="evidence" value="ECO:0007669"/>
    <property type="project" value="UniProtKB-KW"/>
</dbReference>
<comment type="caution">
    <text evidence="15">The sequence shown here is derived from an EMBL/GenBank/DDBJ whole genome shotgun (WGS) entry which is preliminary data.</text>
</comment>
<dbReference type="EMBL" id="CAKJTG010000004">
    <property type="protein sequence ID" value="CAG9607216.1"/>
    <property type="molecule type" value="Genomic_DNA"/>
</dbReference>
<keyword evidence="5" id="KW-0460">Magnesium</keyword>
<dbReference type="GO" id="GO:0003677">
    <property type="term" value="F:DNA binding"/>
    <property type="evidence" value="ECO:0007669"/>
    <property type="project" value="UniProtKB-KW"/>
</dbReference>
<dbReference type="InterPro" id="IPR023406">
    <property type="entry name" value="Topo_IA_AS"/>
</dbReference>
<dbReference type="InterPro" id="IPR013826">
    <property type="entry name" value="Topo_IA_cen_sub3"/>
</dbReference>
<feature type="domain" description="Topo IA-type catalytic" evidence="14">
    <location>
        <begin position="152"/>
        <end position="566"/>
    </location>
</feature>
<dbReference type="GO" id="GO:0006265">
    <property type="term" value="P:DNA topological change"/>
    <property type="evidence" value="ECO:0007669"/>
    <property type="project" value="InterPro"/>
</dbReference>
<dbReference type="PROSITE" id="PS52039">
    <property type="entry name" value="TOPO_IA_2"/>
    <property type="match status" value="1"/>
</dbReference>
<dbReference type="InterPro" id="IPR034144">
    <property type="entry name" value="TOPRIM_TopoIII"/>
</dbReference>
<gene>
    <name evidence="15" type="primary">topB_1</name>
    <name evidence="15" type="ORF">NEOCIP111885_00906</name>
</gene>
<dbReference type="InterPro" id="IPR023405">
    <property type="entry name" value="Topo_IA_core_domain"/>
</dbReference>
<dbReference type="AlphaFoldDB" id="A0A9C7L8U8"/>
<accession>A0A9C7L8U8</accession>
<dbReference type="Proteomes" id="UP000789845">
    <property type="component" value="Unassembled WGS sequence"/>
</dbReference>
<dbReference type="GO" id="GO:0006281">
    <property type="term" value="P:DNA repair"/>
    <property type="evidence" value="ECO:0007669"/>
    <property type="project" value="TreeGrafter"/>
</dbReference>
<dbReference type="CDD" id="cd03362">
    <property type="entry name" value="TOPRIM_TopoIA_TopoIII"/>
    <property type="match status" value="1"/>
</dbReference>
<evidence type="ECO:0000313" key="16">
    <source>
        <dbReference type="Proteomes" id="UP000789845"/>
    </source>
</evidence>
<evidence type="ECO:0000256" key="12">
    <source>
        <dbReference type="ARBA" id="ARBA00032877"/>
    </source>
</evidence>
<evidence type="ECO:0000256" key="5">
    <source>
        <dbReference type="ARBA" id="ARBA00022842"/>
    </source>
</evidence>
<comment type="catalytic activity">
    <reaction evidence="1">
        <text>ATP-independent breakage of single-stranded DNA, followed by passage and rejoining.</text>
        <dbReference type="EC" id="5.6.2.1"/>
    </reaction>
</comment>
<dbReference type="PANTHER" id="PTHR11390:SF21">
    <property type="entry name" value="DNA TOPOISOMERASE 3-ALPHA"/>
    <property type="match status" value="1"/>
</dbReference>
<keyword evidence="8 15" id="KW-0413">Isomerase</keyword>
<evidence type="ECO:0000256" key="7">
    <source>
        <dbReference type="ARBA" id="ARBA00023125"/>
    </source>
</evidence>